<dbReference type="Proteomes" id="UP000078343">
    <property type="component" value="Unassembled WGS sequence"/>
</dbReference>
<dbReference type="EMBL" id="LVYI01000012">
    <property type="protein sequence ID" value="OAP54953.1"/>
    <property type="molecule type" value="Genomic_DNA"/>
</dbReference>
<dbReference type="InterPro" id="IPR053178">
    <property type="entry name" value="Osmoadaptation_assoc"/>
</dbReference>
<gene>
    <name evidence="2" type="ORF">AYL99_10653</name>
</gene>
<dbReference type="AlphaFoldDB" id="A0A178Z6Z2"/>
<dbReference type="OrthoDB" id="4491390at2759"/>
<evidence type="ECO:0008006" key="4">
    <source>
        <dbReference type="Google" id="ProtNLM"/>
    </source>
</evidence>
<feature type="region of interest" description="Disordered" evidence="1">
    <location>
        <begin position="40"/>
        <end position="69"/>
    </location>
</feature>
<comment type="caution">
    <text evidence="2">The sequence shown here is derived from an EMBL/GenBank/DDBJ whole genome shotgun (WGS) entry which is preliminary data.</text>
</comment>
<dbReference type="Pfam" id="PF11951">
    <property type="entry name" value="Fungal_trans_2"/>
    <property type="match status" value="1"/>
</dbReference>
<sequence>MARTAPAFYCDKTNKVPLGVPENFIAQPLTSLTDLHTINTRSPADLTPCSTPETDDGATSTDQKLQSPRDKPSLAELFANFLDNYIPQEEAKLQNGHKVPVSWLQAIDPSRVNDDSLDLAILALSLVCLGRKYGDERLRHEGTANYGRALRRLQDILSHHSLLFEEQTLASCMALSTFEASAPSSEYVYRTLVDRVSSYSKRQGRTLADGSATWKIVLALATRRSTYLAQQDWLTVPWKEHAKSDFDQLLDIMAQMAILLEDASRFNASTTFNNIPHAQRIELFQHGWEFHSRLEDWYQGFLRKHHQAGPLYHERPSSARFLSQFAAASVFPTSLHFPKFEIARLHLSYWTILLLLYSCVLTIPPSSPSLGSVNPTSLSRIVGATSVENVFEIPRRALELARMIAQSMEYLLSEDMHILGPQKVFFALRTAMHVFTSMGQGEQEHWCKGIFEELDRRGFPFGKILCRCEWDDLPALLSGKFTVAGQDVSSQLNSGTHDVWKNKPI</sequence>
<dbReference type="GeneID" id="30014821"/>
<dbReference type="RefSeq" id="XP_018688320.1">
    <property type="nucleotide sequence ID" value="XM_018842159.1"/>
</dbReference>
<keyword evidence="3" id="KW-1185">Reference proteome</keyword>
<accession>A0A178Z6Z2</accession>
<name>A0A178Z6Z2_9EURO</name>
<dbReference type="PANTHER" id="PTHR38111:SF11">
    <property type="entry name" value="TRANSCRIPTION FACTOR DOMAIN-CONTAINING PROTEIN-RELATED"/>
    <property type="match status" value="1"/>
</dbReference>
<proteinExistence type="predicted"/>
<evidence type="ECO:0000313" key="3">
    <source>
        <dbReference type="Proteomes" id="UP000078343"/>
    </source>
</evidence>
<evidence type="ECO:0000313" key="2">
    <source>
        <dbReference type="EMBL" id="OAP54953.1"/>
    </source>
</evidence>
<dbReference type="STRING" id="1367422.A0A178Z6Z2"/>
<dbReference type="PANTHER" id="PTHR38111">
    <property type="entry name" value="ZN(2)-C6 FUNGAL-TYPE DOMAIN-CONTAINING PROTEIN-RELATED"/>
    <property type="match status" value="1"/>
</dbReference>
<feature type="compositionally biased region" description="Polar residues" evidence="1">
    <location>
        <begin position="40"/>
        <end position="66"/>
    </location>
</feature>
<evidence type="ECO:0000256" key="1">
    <source>
        <dbReference type="SAM" id="MobiDB-lite"/>
    </source>
</evidence>
<dbReference type="InterPro" id="IPR021858">
    <property type="entry name" value="Fun_TF"/>
</dbReference>
<reference evidence="2 3" key="1">
    <citation type="submission" date="2016-04" db="EMBL/GenBank/DDBJ databases">
        <title>Draft genome of Fonsecaea erecta CBS 125763.</title>
        <authorList>
            <person name="Weiss V.A."/>
            <person name="Vicente V.A."/>
            <person name="Raittz R.T."/>
            <person name="Moreno L.F."/>
            <person name="De Souza E.M."/>
            <person name="Pedrosa F.O."/>
            <person name="Steffens M.B."/>
            <person name="Faoro H."/>
            <person name="Tadra-Sfeir M.Z."/>
            <person name="Najafzadeh M.J."/>
            <person name="Felipe M.S."/>
            <person name="Teixeira M."/>
            <person name="Sun J."/>
            <person name="Xi L."/>
            <person name="Gomes R."/>
            <person name="De Azevedo C.M."/>
            <person name="Salgado C.G."/>
            <person name="Da Silva M.B."/>
            <person name="Nascimento M.F."/>
            <person name="Queiroz-Telles F."/>
            <person name="Attili D.S."/>
            <person name="Gorbushina A."/>
        </authorList>
    </citation>
    <scope>NUCLEOTIDE SEQUENCE [LARGE SCALE GENOMIC DNA]</scope>
    <source>
        <strain evidence="2 3">CBS 125763</strain>
    </source>
</reference>
<organism evidence="2 3">
    <name type="scientific">Fonsecaea erecta</name>
    <dbReference type="NCBI Taxonomy" id="1367422"/>
    <lineage>
        <taxon>Eukaryota</taxon>
        <taxon>Fungi</taxon>
        <taxon>Dikarya</taxon>
        <taxon>Ascomycota</taxon>
        <taxon>Pezizomycotina</taxon>
        <taxon>Eurotiomycetes</taxon>
        <taxon>Chaetothyriomycetidae</taxon>
        <taxon>Chaetothyriales</taxon>
        <taxon>Herpotrichiellaceae</taxon>
        <taxon>Fonsecaea</taxon>
    </lineage>
</organism>
<protein>
    <recommendedName>
        <fullName evidence="4">Transcription factor domain-containing protein</fullName>
    </recommendedName>
</protein>